<dbReference type="Proteomes" id="UP000230094">
    <property type="component" value="Unassembled WGS sequence"/>
</dbReference>
<feature type="transmembrane region" description="Helical" evidence="5">
    <location>
        <begin position="21"/>
        <end position="40"/>
    </location>
</feature>
<name>A0A2H0TDM0_9BACT</name>
<comment type="caution">
    <text evidence="6">The sequence shown here is derived from an EMBL/GenBank/DDBJ whole genome shotgun (WGS) entry which is preliminary data.</text>
</comment>
<keyword evidence="4 5" id="KW-0472">Membrane</keyword>
<protein>
    <recommendedName>
        <fullName evidence="8">Isoprenylcysteine carboxylmethyltransferase family protein</fullName>
    </recommendedName>
</protein>
<evidence type="ECO:0000313" key="6">
    <source>
        <dbReference type="EMBL" id="PIR68375.1"/>
    </source>
</evidence>
<evidence type="ECO:0000256" key="1">
    <source>
        <dbReference type="ARBA" id="ARBA00004127"/>
    </source>
</evidence>
<evidence type="ECO:0000256" key="4">
    <source>
        <dbReference type="ARBA" id="ARBA00023136"/>
    </source>
</evidence>
<dbReference type="AlphaFoldDB" id="A0A2H0TDM0"/>
<keyword evidence="3 5" id="KW-1133">Transmembrane helix</keyword>
<dbReference type="Pfam" id="PF04191">
    <property type="entry name" value="PEMT"/>
    <property type="match status" value="1"/>
</dbReference>
<dbReference type="InterPro" id="IPR007318">
    <property type="entry name" value="Phopholipid_MeTrfase"/>
</dbReference>
<evidence type="ECO:0000256" key="5">
    <source>
        <dbReference type="SAM" id="Phobius"/>
    </source>
</evidence>
<feature type="transmembrane region" description="Helical" evidence="5">
    <location>
        <begin position="46"/>
        <end position="66"/>
    </location>
</feature>
<dbReference type="EMBL" id="PFCQ01000007">
    <property type="protein sequence ID" value="PIR68375.1"/>
    <property type="molecule type" value="Genomic_DNA"/>
</dbReference>
<evidence type="ECO:0008006" key="8">
    <source>
        <dbReference type="Google" id="ProtNLM"/>
    </source>
</evidence>
<accession>A0A2H0TDM0</accession>
<evidence type="ECO:0000256" key="3">
    <source>
        <dbReference type="ARBA" id="ARBA00022989"/>
    </source>
</evidence>
<proteinExistence type="predicted"/>
<reference evidence="7" key="1">
    <citation type="submission" date="2017-09" db="EMBL/GenBank/DDBJ databases">
        <title>Depth-based differentiation of microbial function through sediment-hosted aquifers and enrichment of novel symbionts in the deep terrestrial subsurface.</title>
        <authorList>
            <person name="Probst A.J."/>
            <person name="Ladd B."/>
            <person name="Jarett J.K."/>
            <person name="Geller-Mcgrath D.E."/>
            <person name="Sieber C.M.K."/>
            <person name="Emerson J.B."/>
            <person name="Anantharaman K."/>
            <person name="Thomas B.C."/>
            <person name="Malmstrom R."/>
            <person name="Stieglmeier M."/>
            <person name="Klingl A."/>
            <person name="Woyke T."/>
            <person name="Ryan C.M."/>
            <person name="Banfield J.F."/>
        </authorList>
    </citation>
    <scope>NUCLEOTIDE SEQUENCE [LARGE SCALE GENOMIC DNA]</scope>
</reference>
<evidence type="ECO:0000256" key="2">
    <source>
        <dbReference type="ARBA" id="ARBA00022692"/>
    </source>
</evidence>
<dbReference type="GO" id="GO:0012505">
    <property type="term" value="C:endomembrane system"/>
    <property type="evidence" value="ECO:0007669"/>
    <property type="project" value="UniProtKB-SubCell"/>
</dbReference>
<sequence>MIDPKEQKPKTSIHSILAHSYMAYFALFLLGLLLHTYFSIKIYNNNLVTFISFLFLFFGTFLVLWAQHTSKKLDKSNITKETFCQGPYCYVRMPTHLGLFILMLGLGLLVNSLFIVLFSIVSFLINKFYFIKKEEDLLSSKYGSPYLEYKKSVRF</sequence>
<organism evidence="6 7">
    <name type="scientific">Candidatus Nomurabacteria bacterium CG10_big_fil_rev_8_21_14_0_10_35_16</name>
    <dbReference type="NCBI Taxonomy" id="1974731"/>
    <lineage>
        <taxon>Bacteria</taxon>
        <taxon>Candidatus Nomuraibacteriota</taxon>
    </lineage>
</organism>
<comment type="subcellular location">
    <subcellularLocation>
        <location evidence="1">Endomembrane system</location>
        <topology evidence="1">Multi-pass membrane protein</topology>
    </subcellularLocation>
</comment>
<feature type="transmembrane region" description="Helical" evidence="5">
    <location>
        <begin position="97"/>
        <end position="125"/>
    </location>
</feature>
<dbReference type="Gene3D" id="1.20.120.1630">
    <property type="match status" value="1"/>
</dbReference>
<evidence type="ECO:0000313" key="7">
    <source>
        <dbReference type="Proteomes" id="UP000230094"/>
    </source>
</evidence>
<gene>
    <name evidence="6" type="ORF">COU49_01505</name>
</gene>
<keyword evidence="2 5" id="KW-0812">Transmembrane</keyword>